<gene>
    <name evidence="23" type="primary">LOC110427767</name>
</gene>
<keyword evidence="12 19" id="KW-0472">Membrane</keyword>
<dbReference type="InterPro" id="IPR011009">
    <property type="entry name" value="Kinase-like_dom_sf"/>
</dbReference>
<evidence type="ECO:0000256" key="11">
    <source>
        <dbReference type="ARBA" id="ARBA00022989"/>
    </source>
</evidence>
<evidence type="ECO:0000313" key="22">
    <source>
        <dbReference type="Proteomes" id="UP000504621"/>
    </source>
</evidence>
<dbReference type="GO" id="GO:0016020">
    <property type="term" value="C:membrane"/>
    <property type="evidence" value="ECO:0007669"/>
    <property type="project" value="UniProtKB-SubCell"/>
</dbReference>
<evidence type="ECO:0000256" key="12">
    <source>
        <dbReference type="ARBA" id="ARBA00023136"/>
    </source>
</evidence>
<dbReference type="Pfam" id="PF07714">
    <property type="entry name" value="PK_Tyr_Ser-Thr"/>
    <property type="match status" value="1"/>
</dbReference>
<dbReference type="SMART" id="SM00220">
    <property type="entry name" value="S_TKc"/>
    <property type="match status" value="1"/>
</dbReference>
<dbReference type="FunFam" id="3.30.430.20:FF:000015">
    <property type="entry name" value="Cysteine-rich receptor-like protein kinase 3"/>
    <property type="match status" value="1"/>
</dbReference>
<dbReference type="InterPro" id="IPR017441">
    <property type="entry name" value="Protein_kinase_ATP_BS"/>
</dbReference>
<dbReference type="Pfam" id="PF01657">
    <property type="entry name" value="Stress-antifung"/>
    <property type="match status" value="2"/>
</dbReference>
<feature type="compositionally biased region" description="Low complexity" evidence="18">
    <location>
        <begin position="627"/>
        <end position="640"/>
    </location>
</feature>
<comment type="catalytic activity">
    <reaction evidence="15">
        <text>L-seryl-[protein] + ATP = O-phospho-L-seryl-[protein] + ADP + H(+)</text>
        <dbReference type="Rhea" id="RHEA:17989"/>
        <dbReference type="Rhea" id="RHEA-COMP:9863"/>
        <dbReference type="Rhea" id="RHEA-COMP:11604"/>
        <dbReference type="ChEBI" id="CHEBI:15378"/>
        <dbReference type="ChEBI" id="CHEBI:29999"/>
        <dbReference type="ChEBI" id="CHEBI:30616"/>
        <dbReference type="ChEBI" id="CHEBI:83421"/>
        <dbReference type="ChEBI" id="CHEBI:456216"/>
    </reaction>
</comment>
<feature type="domain" description="Gnk2-homologous" evidence="21">
    <location>
        <begin position="148"/>
        <end position="254"/>
    </location>
</feature>
<dbReference type="Gene3D" id="3.30.200.20">
    <property type="entry name" value="Phosphorylase Kinase, domain 1"/>
    <property type="match status" value="1"/>
</dbReference>
<dbReference type="InterPro" id="IPR038408">
    <property type="entry name" value="GNK2_sf"/>
</dbReference>
<dbReference type="CDD" id="cd23509">
    <property type="entry name" value="Gnk2-like"/>
    <property type="match status" value="2"/>
</dbReference>
<evidence type="ECO:0000256" key="13">
    <source>
        <dbReference type="ARBA" id="ARBA00023170"/>
    </source>
</evidence>
<evidence type="ECO:0000256" key="18">
    <source>
        <dbReference type="SAM" id="MobiDB-lite"/>
    </source>
</evidence>
<keyword evidence="4" id="KW-0808">Transferase</keyword>
<keyword evidence="11 19" id="KW-1133">Transmembrane helix</keyword>
<keyword evidence="10 17" id="KW-0067">ATP-binding</keyword>
<dbReference type="RefSeq" id="XP_021299035.1">
    <property type="nucleotide sequence ID" value="XM_021443360.1"/>
</dbReference>
<dbReference type="InterPro" id="IPR002902">
    <property type="entry name" value="GNK2"/>
</dbReference>
<dbReference type="GO" id="GO:0005524">
    <property type="term" value="F:ATP binding"/>
    <property type="evidence" value="ECO:0007669"/>
    <property type="project" value="UniProtKB-UniRule"/>
</dbReference>
<comment type="catalytic activity">
    <reaction evidence="16">
        <text>L-threonyl-[protein] + ATP = O-phospho-L-threonyl-[protein] + ADP + H(+)</text>
        <dbReference type="Rhea" id="RHEA:46608"/>
        <dbReference type="Rhea" id="RHEA-COMP:11060"/>
        <dbReference type="Rhea" id="RHEA-COMP:11605"/>
        <dbReference type="ChEBI" id="CHEBI:15378"/>
        <dbReference type="ChEBI" id="CHEBI:30013"/>
        <dbReference type="ChEBI" id="CHEBI:30616"/>
        <dbReference type="ChEBI" id="CHEBI:61977"/>
        <dbReference type="ChEBI" id="CHEBI:456216"/>
    </reaction>
</comment>
<keyword evidence="2" id="KW-0723">Serine/threonine-protein kinase</keyword>
<evidence type="ECO:0000256" key="4">
    <source>
        <dbReference type="ARBA" id="ARBA00022679"/>
    </source>
</evidence>
<evidence type="ECO:0000256" key="1">
    <source>
        <dbReference type="ARBA" id="ARBA00004167"/>
    </source>
</evidence>
<evidence type="ECO:0000256" key="19">
    <source>
        <dbReference type="SAM" id="Phobius"/>
    </source>
</evidence>
<evidence type="ECO:0000256" key="5">
    <source>
        <dbReference type="ARBA" id="ARBA00022692"/>
    </source>
</evidence>
<dbReference type="PANTHER" id="PTHR47973">
    <property type="entry name" value="CYSTEINE-RICH RECEPTOR-LIKE PROTEIN KINASE 3"/>
    <property type="match status" value="1"/>
</dbReference>
<keyword evidence="3" id="KW-0597">Phosphoprotein</keyword>
<dbReference type="GeneID" id="110427767"/>
<dbReference type="PROSITE" id="PS50011">
    <property type="entry name" value="PROTEIN_KINASE_DOM"/>
    <property type="match status" value="1"/>
</dbReference>
<dbReference type="GO" id="GO:0004674">
    <property type="term" value="F:protein serine/threonine kinase activity"/>
    <property type="evidence" value="ECO:0007669"/>
    <property type="project" value="UniProtKB-KW"/>
</dbReference>
<dbReference type="FunFam" id="3.30.430.20:FF:000005">
    <property type="entry name" value="Cysteine-rich receptor-like protein kinase 2"/>
    <property type="match status" value="1"/>
</dbReference>
<feature type="transmembrane region" description="Helical" evidence="19">
    <location>
        <begin position="270"/>
        <end position="295"/>
    </location>
</feature>
<dbReference type="PROSITE" id="PS00108">
    <property type="entry name" value="PROTEIN_KINASE_ST"/>
    <property type="match status" value="1"/>
</dbReference>
<dbReference type="InterPro" id="IPR000719">
    <property type="entry name" value="Prot_kinase_dom"/>
</dbReference>
<feature type="domain" description="Protein kinase" evidence="20">
    <location>
        <begin position="334"/>
        <end position="619"/>
    </location>
</feature>
<reference evidence="23" key="1">
    <citation type="submission" date="2025-08" db="UniProtKB">
        <authorList>
            <consortium name="RefSeq"/>
        </authorList>
    </citation>
    <scope>IDENTIFICATION</scope>
    <source>
        <tissue evidence="23">Leaf</tissue>
    </source>
</reference>
<keyword evidence="7" id="KW-0677">Repeat</keyword>
<keyword evidence="9" id="KW-0418">Kinase</keyword>
<dbReference type="InterPro" id="IPR052059">
    <property type="entry name" value="CR_Ser/Thr_kinase"/>
</dbReference>
<evidence type="ECO:0000256" key="8">
    <source>
        <dbReference type="ARBA" id="ARBA00022741"/>
    </source>
</evidence>
<evidence type="ECO:0000256" key="10">
    <source>
        <dbReference type="ARBA" id="ARBA00022840"/>
    </source>
</evidence>
<feature type="compositionally biased region" description="Basic and acidic residues" evidence="18">
    <location>
        <begin position="656"/>
        <end position="668"/>
    </location>
</feature>
<evidence type="ECO:0000256" key="7">
    <source>
        <dbReference type="ARBA" id="ARBA00022737"/>
    </source>
</evidence>
<keyword evidence="14" id="KW-0325">Glycoprotein</keyword>
<feature type="domain" description="Gnk2-homologous" evidence="21">
    <location>
        <begin position="42"/>
        <end position="142"/>
    </location>
</feature>
<dbReference type="PROSITE" id="PS51473">
    <property type="entry name" value="GNK2"/>
    <property type="match status" value="2"/>
</dbReference>
<sequence>MKERRLKLIPMQFSASKQPYWRWVFFFVIHLLFSSSFSDPRISNAGLFCGHSRAPNGTNLIPNFVEEMRGLSQAINNSHFASYHLNSTTPIYALAQCHQDLSQTDCLLCYAASRTTLPRCLPSISGRIFLDGCFLRYDNYSFYQESVSSSLDNVSCSPDNVTVFGGDSKEVNLFGRSVDYAVGNVTRIALRNGGFGTVGMDGVYALAQCWKSVPAEGCRECLEKAAKAVTGCVPKEEGRGMNTGCYLRYSTNKFYSKEGEAEHDLGTSEIAVIIAIVSSIAAFLMVSLSAAYATYARLSKRKEELKNLGQISKSFDKSGLKFKYETLEKATDFFSLSRKLGQGGTGSVFMGILPNGKTVAVKRLIYNTRQWVDDFFNEVNLISRIQHKNLVKLLGCSIEGPESLLVYEYVPNKSLDQFIFDEKKASLVNWKQRFDIIVGIAEGLAHLHGGGSHIRIIHRDIKSSNVLLDENLDPKIADFGLVRCLATDKSHLSTGVAGTLGYMAPEYLVRGQLTEKADVYSFGVLVLEIACGKRNTTFTKDPGSLLQTVWTLYRSNRLAEAVDSSLKDDTSAKEAPDVLQIGLLCTQASVPLRPSMAQVVQMLTDKDCEIPSPNQPPFLNASVLDPTSSTRSYSTDSSITNAVRKIQDSGTSSEPSRTHSSDEASRSQ</sequence>
<evidence type="ECO:0000256" key="6">
    <source>
        <dbReference type="ARBA" id="ARBA00022729"/>
    </source>
</evidence>
<evidence type="ECO:0000256" key="3">
    <source>
        <dbReference type="ARBA" id="ARBA00022553"/>
    </source>
</evidence>
<evidence type="ECO:0000256" key="2">
    <source>
        <dbReference type="ARBA" id="ARBA00022527"/>
    </source>
</evidence>
<dbReference type="PROSITE" id="PS00107">
    <property type="entry name" value="PROTEIN_KINASE_ATP"/>
    <property type="match status" value="1"/>
</dbReference>
<organism evidence="22 23">
    <name type="scientific">Herrania umbratica</name>
    <dbReference type="NCBI Taxonomy" id="108875"/>
    <lineage>
        <taxon>Eukaryota</taxon>
        <taxon>Viridiplantae</taxon>
        <taxon>Streptophyta</taxon>
        <taxon>Embryophyta</taxon>
        <taxon>Tracheophyta</taxon>
        <taxon>Spermatophyta</taxon>
        <taxon>Magnoliopsida</taxon>
        <taxon>eudicotyledons</taxon>
        <taxon>Gunneridae</taxon>
        <taxon>Pentapetalae</taxon>
        <taxon>rosids</taxon>
        <taxon>malvids</taxon>
        <taxon>Malvales</taxon>
        <taxon>Malvaceae</taxon>
        <taxon>Byttnerioideae</taxon>
        <taxon>Herrania</taxon>
    </lineage>
</organism>
<name>A0A6J1BIB3_9ROSI</name>
<evidence type="ECO:0000256" key="14">
    <source>
        <dbReference type="ARBA" id="ARBA00023180"/>
    </source>
</evidence>
<keyword evidence="8 17" id="KW-0547">Nucleotide-binding</keyword>
<proteinExistence type="predicted"/>
<evidence type="ECO:0000256" key="9">
    <source>
        <dbReference type="ARBA" id="ARBA00022777"/>
    </source>
</evidence>
<dbReference type="OrthoDB" id="1908121at2759"/>
<dbReference type="Gene3D" id="1.10.510.10">
    <property type="entry name" value="Transferase(Phosphotransferase) domain 1"/>
    <property type="match status" value="1"/>
</dbReference>
<comment type="subcellular location">
    <subcellularLocation>
        <location evidence="1">Membrane</location>
        <topology evidence="1">Single-pass membrane protein</topology>
    </subcellularLocation>
</comment>
<feature type="binding site" evidence="17">
    <location>
        <position position="362"/>
    </location>
    <ligand>
        <name>ATP</name>
        <dbReference type="ChEBI" id="CHEBI:30616"/>
    </ligand>
</feature>
<keyword evidence="22" id="KW-1185">Reference proteome</keyword>
<evidence type="ECO:0000256" key="16">
    <source>
        <dbReference type="ARBA" id="ARBA00047951"/>
    </source>
</evidence>
<feature type="region of interest" description="Disordered" evidence="18">
    <location>
        <begin position="611"/>
        <end position="668"/>
    </location>
</feature>
<dbReference type="AlphaFoldDB" id="A0A6J1BIB3"/>
<evidence type="ECO:0000313" key="23">
    <source>
        <dbReference type="RefSeq" id="XP_021299035.1"/>
    </source>
</evidence>
<dbReference type="SUPFAM" id="SSF56112">
    <property type="entry name" value="Protein kinase-like (PK-like)"/>
    <property type="match status" value="1"/>
</dbReference>
<dbReference type="FunFam" id="3.30.200.20:FF:000177">
    <property type="entry name" value="Cysteine-rich receptor-like protein kinase 2"/>
    <property type="match status" value="1"/>
</dbReference>
<keyword evidence="6" id="KW-0732">Signal</keyword>
<evidence type="ECO:0000259" key="20">
    <source>
        <dbReference type="PROSITE" id="PS50011"/>
    </source>
</evidence>
<keyword evidence="5 19" id="KW-0812">Transmembrane</keyword>
<evidence type="ECO:0000259" key="21">
    <source>
        <dbReference type="PROSITE" id="PS51473"/>
    </source>
</evidence>
<evidence type="ECO:0000256" key="17">
    <source>
        <dbReference type="PROSITE-ProRule" id="PRU10141"/>
    </source>
</evidence>
<dbReference type="InterPro" id="IPR001245">
    <property type="entry name" value="Ser-Thr/Tyr_kinase_cat_dom"/>
</dbReference>
<evidence type="ECO:0000256" key="15">
    <source>
        <dbReference type="ARBA" id="ARBA00047558"/>
    </source>
</evidence>
<keyword evidence="13" id="KW-0675">Receptor</keyword>
<accession>A0A6J1BIB3</accession>
<dbReference type="Proteomes" id="UP000504621">
    <property type="component" value="Unplaced"/>
</dbReference>
<protein>
    <submittedName>
        <fullName evidence="23">Cysteine-rich receptor-like protein kinase 42</fullName>
    </submittedName>
</protein>
<dbReference type="FunFam" id="1.10.510.10:FF:000336">
    <property type="entry name" value="Cysteine-rich receptor-like protein kinase 2"/>
    <property type="match status" value="1"/>
</dbReference>
<dbReference type="InterPro" id="IPR008271">
    <property type="entry name" value="Ser/Thr_kinase_AS"/>
</dbReference>
<dbReference type="Gene3D" id="3.30.430.20">
    <property type="entry name" value="Gnk2 domain, C-X8-C-X2-C motif"/>
    <property type="match status" value="2"/>
</dbReference>